<dbReference type="PANTHER" id="PTHR42748:SF11">
    <property type="entry name" value="NMRA-LIKE DOMAIN-CONTAINING PROTEIN"/>
    <property type="match status" value="1"/>
</dbReference>
<dbReference type="GeneID" id="19147680"/>
<sequence>MAKHTLAILPATSTQGLSLATHILSTPSLSNRYTIRALARNTAHPSLLPLSAQGVEIRHADMTNPSTLTTALTGISHLYLMTPTTPNYLQTRSSETHQVRTVCTAALAAGVQYIVYSSMSHPISLSGGALKNATHFDVKAECELYIRRLPLKSAFVAPGSFMQNLTGMMRPRRTSETEAKEEGEEGKGVYEMHNILPPDTKVPYIDITEVGKWIGAVFEDPEGYEGRTLMAAEGFYSPEEIARVVGRVTGKEVRHVRVGDEVAKGWFPEGSREQLYEMYVLFREYGYFGEGGEEEVTWAREQVKGEVTGLEGFLRRIEYKLE</sequence>
<dbReference type="EMBL" id="KI964576">
    <property type="protein sequence ID" value="EUC35392.1"/>
    <property type="molecule type" value="Genomic_DNA"/>
</dbReference>
<evidence type="ECO:0000313" key="4">
    <source>
        <dbReference type="EMBL" id="EUC35392.1"/>
    </source>
</evidence>
<dbReference type="Gene3D" id="3.40.50.720">
    <property type="entry name" value="NAD(P)-binding Rossmann-like Domain"/>
    <property type="match status" value="1"/>
</dbReference>
<dbReference type="RefSeq" id="XP_007710296.1">
    <property type="nucleotide sequence ID" value="XM_007712106.1"/>
</dbReference>
<dbReference type="OrthoDB" id="300709at2759"/>
<dbReference type="GO" id="GO:0005634">
    <property type="term" value="C:nucleus"/>
    <property type="evidence" value="ECO:0007669"/>
    <property type="project" value="TreeGrafter"/>
</dbReference>
<keyword evidence="5" id="KW-1185">Reference proteome</keyword>
<proteinExistence type="inferred from homology"/>
<evidence type="ECO:0000259" key="3">
    <source>
        <dbReference type="Pfam" id="PF05368"/>
    </source>
</evidence>
<keyword evidence="2" id="KW-0521">NADP</keyword>
<protein>
    <recommendedName>
        <fullName evidence="3">NmrA-like domain-containing protein</fullName>
    </recommendedName>
</protein>
<organism evidence="4 5">
    <name type="scientific">Cochliobolus carbonum (strain 26-R-13)</name>
    <name type="common">Maize leaf spot fungus</name>
    <name type="synonym">Bipolaris zeicola</name>
    <dbReference type="NCBI Taxonomy" id="930089"/>
    <lineage>
        <taxon>Eukaryota</taxon>
        <taxon>Fungi</taxon>
        <taxon>Dikarya</taxon>
        <taxon>Ascomycota</taxon>
        <taxon>Pezizomycotina</taxon>
        <taxon>Dothideomycetes</taxon>
        <taxon>Pleosporomycetidae</taxon>
        <taxon>Pleosporales</taxon>
        <taxon>Pleosporineae</taxon>
        <taxon>Pleosporaceae</taxon>
        <taxon>Bipolaris</taxon>
    </lineage>
</organism>
<name>W6Y726_COCC2</name>
<reference evidence="4 5" key="1">
    <citation type="journal article" date="2013" name="PLoS Genet.">
        <title>Comparative genome structure, secondary metabolite, and effector coding capacity across Cochliobolus pathogens.</title>
        <authorList>
            <person name="Condon B.J."/>
            <person name="Leng Y."/>
            <person name="Wu D."/>
            <person name="Bushley K.E."/>
            <person name="Ohm R.A."/>
            <person name="Otillar R."/>
            <person name="Martin J."/>
            <person name="Schackwitz W."/>
            <person name="Grimwood J."/>
            <person name="MohdZainudin N."/>
            <person name="Xue C."/>
            <person name="Wang R."/>
            <person name="Manning V.A."/>
            <person name="Dhillon B."/>
            <person name="Tu Z.J."/>
            <person name="Steffenson B.J."/>
            <person name="Salamov A."/>
            <person name="Sun H."/>
            <person name="Lowry S."/>
            <person name="LaButti K."/>
            <person name="Han J."/>
            <person name="Copeland A."/>
            <person name="Lindquist E."/>
            <person name="Barry K."/>
            <person name="Schmutz J."/>
            <person name="Baker S.E."/>
            <person name="Ciuffetti L.M."/>
            <person name="Grigoriev I.V."/>
            <person name="Zhong S."/>
            <person name="Turgeon B.G."/>
        </authorList>
    </citation>
    <scope>NUCLEOTIDE SEQUENCE [LARGE SCALE GENOMIC DNA]</scope>
    <source>
        <strain evidence="4 5">26-R-13</strain>
    </source>
</reference>
<dbReference type="Pfam" id="PF05368">
    <property type="entry name" value="NmrA"/>
    <property type="match status" value="1"/>
</dbReference>
<evidence type="ECO:0000313" key="5">
    <source>
        <dbReference type="Proteomes" id="UP000053841"/>
    </source>
</evidence>
<dbReference type="Gene3D" id="3.90.25.10">
    <property type="entry name" value="UDP-galactose 4-epimerase, domain 1"/>
    <property type="match status" value="1"/>
</dbReference>
<accession>W6Y726</accession>
<dbReference type="Proteomes" id="UP000053841">
    <property type="component" value="Unassembled WGS sequence"/>
</dbReference>
<evidence type="ECO:0000256" key="2">
    <source>
        <dbReference type="ARBA" id="ARBA00022857"/>
    </source>
</evidence>
<gene>
    <name evidence="4" type="ORF">COCCADRAFT_3413</name>
</gene>
<dbReference type="InterPro" id="IPR008030">
    <property type="entry name" value="NmrA-like"/>
</dbReference>
<dbReference type="STRING" id="930089.W6Y726"/>
<dbReference type="eggNOG" id="ENOG502R80G">
    <property type="taxonomic scope" value="Eukaryota"/>
</dbReference>
<dbReference type="AlphaFoldDB" id="W6Y726"/>
<dbReference type="HOGENOM" id="CLU_007383_8_1_1"/>
<comment type="similarity">
    <text evidence="1">Belongs to the NmrA-type oxidoreductase family.</text>
</comment>
<evidence type="ECO:0000256" key="1">
    <source>
        <dbReference type="ARBA" id="ARBA00006328"/>
    </source>
</evidence>
<dbReference type="PANTHER" id="PTHR42748">
    <property type="entry name" value="NITROGEN METABOLITE REPRESSION PROTEIN NMRA FAMILY MEMBER"/>
    <property type="match status" value="1"/>
</dbReference>
<dbReference type="KEGG" id="bze:COCCADRAFT_3413"/>
<dbReference type="InterPro" id="IPR051164">
    <property type="entry name" value="NmrA-like_oxidored"/>
</dbReference>
<dbReference type="InterPro" id="IPR036291">
    <property type="entry name" value="NAD(P)-bd_dom_sf"/>
</dbReference>
<feature type="domain" description="NmrA-like" evidence="3">
    <location>
        <begin position="3"/>
        <end position="314"/>
    </location>
</feature>
<dbReference type="SUPFAM" id="SSF51735">
    <property type="entry name" value="NAD(P)-binding Rossmann-fold domains"/>
    <property type="match status" value="1"/>
</dbReference>